<dbReference type="RefSeq" id="WP_340271379.1">
    <property type="nucleotide sequence ID" value="NZ_JBBEOG010000011.1"/>
</dbReference>
<dbReference type="Proteomes" id="UP001596122">
    <property type="component" value="Unassembled WGS sequence"/>
</dbReference>
<feature type="transmembrane region" description="Helical" evidence="2">
    <location>
        <begin position="15"/>
        <end position="36"/>
    </location>
</feature>
<keyword evidence="5" id="KW-1185">Reference proteome</keyword>
<keyword evidence="2" id="KW-0472">Membrane</keyword>
<dbReference type="SMART" id="SM00909">
    <property type="entry name" value="Germane"/>
    <property type="match status" value="1"/>
</dbReference>
<evidence type="ECO:0000256" key="2">
    <source>
        <dbReference type="SAM" id="Phobius"/>
    </source>
</evidence>
<feature type="region of interest" description="Disordered" evidence="1">
    <location>
        <begin position="41"/>
        <end position="94"/>
    </location>
</feature>
<organism evidence="4 5">
    <name type="scientific">Aquipuribacter nitratireducens</name>
    <dbReference type="NCBI Taxonomy" id="650104"/>
    <lineage>
        <taxon>Bacteria</taxon>
        <taxon>Bacillati</taxon>
        <taxon>Actinomycetota</taxon>
        <taxon>Actinomycetes</taxon>
        <taxon>Micrococcales</taxon>
        <taxon>Intrasporangiaceae</taxon>
        <taxon>Aquipuribacter</taxon>
    </lineage>
</organism>
<evidence type="ECO:0000313" key="5">
    <source>
        <dbReference type="Proteomes" id="UP001596122"/>
    </source>
</evidence>
<dbReference type="InterPro" id="IPR013783">
    <property type="entry name" value="Ig-like_fold"/>
</dbReference>
<proteinExistence type="predicted"/>
<dbReference type="EMBL" id="JBHSLD010000004">
    <property type="protein sequence ID" value="MFC5380039.1"/>
    <property type="molecule type" value="Genomic_DNA"/>
</dbReference>
<dbReference type="Gene3D" id="2.60.40.10">
    <property type="entry name" value="Immunoglobulins"/>
    <property type="match status" value="1"/>
</dbReference>
<name>A0ABW0GKA1_9MICO</name>
<keyword evidence="2" id="KW-1133">Transmembrane helix</keyword>
<evidence type="ECO:0000313" key="4">
    <source>
        <dbReference type="EMBL" id="MFC5380039.1"/>
    </source>
</evidence>
<feature type="domain" description="GerMN" evidence="3">
    <location>
        <begin position="138"/>
        <end position="231"/>
    </location>
</feature>
<dbReference type="Pfam" id="PF10646">
    <property type="entry name" value="Germane"/>
    <property type="match status" value="1"/>
</dbReference>
<dbReference type="InterPro" id="IPR019606">
    <property type="entry name" value="GerMN"/>
</dbReference>
<sequence>MSTRPADTALRRRPVGVIAAVAVAVFVVVLVVWLLVGRGGEPGGVVEPEPSATPTAAPSAEPTPSPEPSTEPTGSGSATPTPSEEPTATTGAGEGTPLVVWHQREQESLDGVRFVLVPERAFADVPAGDTPEATTAQVRAALDDLLSTPALDSDHANPWAAGTPGPGDAVLGVTLEPDGTTVDVPAEAFDGSLGTDVARLAVAALVRTVVSNGGEAPVAVLVDGEPGAEVWGALVLDEPLEPATDDLAGGWVLDPYDGQRVPAGTLTVSGTATAFEANVQWEVLVGGDAVVDSGFTMAGANGEYGPFSFDLDLEPGTYTIRVFEGSAAGPDEGVPVVWEDTTTVEVV</sequence>
<feature type="compositionally biased region" description="Low complexity" evidence="1">
    <location>
        <begin position="44"/>
        <end position="60"/>
    </location>
</feature>
<accession>A0ABW0GKA1</accession>
<reference evidence="5" key="1">
    <citation type="journal article" date="2019" name="Int. J. Syst. Evol. Microbiol.">
        <title>The Global Catalogue of Microorganisms (GCM) 10K type strain sequencing project: providing services to taxonomists for standard genome sequencing and annotation.</title>
        <authorList>
            <consortium name="The Broad Institute Genomics Platform"/>
            <consortium name="The Broad Institute Genome Sequencing Center for Infectious Disease"/>
            <person name="Wu L."/>
            <person name="Ma J."/>
        </authorList>
    </citation>
    <scope>NUCLEOTIDE SEQUENCE [LARGE SCALE GENOMIC DNA]</scope>
    <source>
        <strain evidence="5">CCUG 43114</strain>
    </source>
</reference>
<dbReference type="InterPro" id="IPR018911">
    <property type="entry name" value="Gmad2_Ig-like_dom"/>
</dbReference>
<keyword evidence="2" id="KW-0812">Transmembrane</keyword>
<comment type="caution">
    <text evidence="4">The sequence shown here is derived from an EMBL/GenBank/DDBJ whole genome shotgun (WGS) entry which is preliminary data.</text>
</comment>
<dbReference type="Pfam" id="PF10648">
    <property type="entry name" value="Gmad2"/>
    <property type="match status" value="1"/>
</dbReference>
<gene>
    <name evidence="4" type="ORF">ACFPJ6_04485</name>
</gene>
<feature type="compositionally biased region" description="Low complexity" evidence="1">
    <location>
        <begin position="70"/>
        <end position="94"/>
    </location>
</feature>
<evidence type="ECO:0000256" key="1">
    <source>
        <dbReference type="SAM" id="MobiDB-lite"/>
    </source>
</evidence>
<protein>
    <submittedName>
        <fullName evidence="4">Gmad2 immunoglobulin-like domain-containing protein</fullName>
    </submittedName>
</protein>
<evidence type="ECO:0000259" key="3">
    <source>
        <dbReference type="SMART" id="SM00909"/>
    </source>
</evidence>